<dbReference type="GO" id="GO:0051117">
    <property type="term" value="F:ATPase binding"/>
    <property type="evidence" value="ECO:0007669"/>
    <property type="project" value="Ensembl"/>
</dbReference>
<name>H0Z1S0_TAEGU</name>
<dbReference type="PANTHER" id="PTHR21092:SF0">
    <property type="entry name" value="NICASTRIN"/>
    <property type="match status" value="1"/>
</dbReference>
<evidence type="ECO:0000256" key="7">
    <source>
        <dbReference type="ARBA" id="ARBA00022989"/>
    </source>
</evidence>
<protein>
    <recommendedName>
        <fullName evidence="3">Nicastrin</fullName>
    </recommendedName>
</protein>
<dbReference type="GO" id="GO:0007611">
    <property type="term" value="P:learning or memory"/>
    <property type="evidence" value="ECO:0007669"/>
    <property type="project" value="Ensembl"/>
</dbReference>
<feature type="compositionally biased region" description="Gly residues" evidence="15">
    <location>
        <begin position="766"/>
        <end position="780"/>
    </location>
</feature>
<dbReference type="HOGENOM" id="CLU_024257_0_0_1"/>
<keyword evidence="5" id="KW-0732">Signal</keyword>
<dbReference type="PANTHER" id="PTHR21092">
    <property type="entry name" value="NICASTRIN"/>
    <property type="match status" value="1"/>
</dbReference>
<dbReference type="GO" id="GO:0007219">
    <property type="term" value="P:Notch signaling pathway"/>
    <property type="evidence" value="ECO:0007669"/>
    <property type="project" value="UniProtKB-KW"/>
</dbReference>
<dbReference type="GO" id="GO:0007212">
    <property type="term" value="P:G protein-coupled dopamine receptor signaling pathway"/>
    <property type="evidence" value="ECO:0007669"/>
    <property type="project" value="Ensembl"/>
</dbReference>
<dbReference type="STRING" id="59729.ENSTGUP00000004510"/>
<evidence type="ECO:0000256" key="4">
    <source>
        <dbReference type="ARBA" id="ARBA00022692"/>
    </source>
</evidence>
<evidence type="ECO:0000256" key="12">
    <source>
        <dbReference type="ARBA" id="ARBA00037855"/>
    </source>
</evidence>
<dbReference type="GO" id="GO:0071277">
    <property type="term" value="P:cellular response to calcium ion"/>
    <property type="evidence" value="ECO:0007669"/>
    <property type="project" value="Ensembl"/>
</dbReference>
<dbReference type="GO" id="GO:0042098">
    <property type="term" value="P:T cell proliferation"/>
    <property type="evidence" value="ECO:0007669"/>
    <property type="project" value="Ensembl"/>
</dbReference>
<evidence type="ECO:0000256" key="14">
    <source>
        <dbReference type="ARBA" id="ARBA00058029"/>
    </source>
</evidence>
<dbReference type="GO" id="GO:0030674">
    <property type="term" value="F:protein-macromolecule adaptor activity"/>
    <property type="evidence" value="ECO:0007669"/>
    <property type="project" value="Ensembl"/>
</dbReference>
<evidence type="ECO:0000256" key="10">
    <source>
        <dbReference type="ARBA" id="ARBA00023180"/>
    </source>
</evidence>
<dbReference type="GO" id="GO:0016485">
    <property type="term" value="P:protein processing"/>
    <property type="evidence" value="ECO:0007669"/>
    <property type="project" value="Ensembl"/>
</dbReference>
<dbReference type="GO" id="GO:0050673">
    <property type="term" value="P:epithelial cell proliferation"/>
    <property type="evidence" value="ECO:0007669"/>
    <property type="project" value="Ensembl"/>
</dbReference>
<keyword evidence="8" id="KW-0472">Membrane</keyword>
<dbReference type="GO" id="GO:0005764">
    <property type="term" value="C:lysosome"/>
    <property type="evidence" value="ECO:0007669"/>
    <property type="project" value="Ensembl"/>
</dbReference>
<dbReference type="Ensembl" id="ENSTGUT00000004558.2">
    <property type="protein sequence ID" value="ENSTGUP00000004510.2"/>
    <property type="gene ID" value="ENSTGUG00000004337.2"/>
</dbReference>
<dbReference type="SUPFAM" id="SSF53187">
    <property type="entry name" value="Zn-dependent exopeptidases"/>
    <property type="match status" value="1"/>
</dbReference>
<evidence type="ECO:0000256" key="8">
    <source>
        <dbReference type="ARBA" id="ARBA00023136"/>
    </source>
</evidence>
<dbReference type="OMA" id="ECVYPGV"/>
<evidence type="ECO:0000313" key="17">
    <source>
        <dbReference type="Ensembl" id="ENSTGUP00000004510.2"/>
    </source>
</evidence>
<dbReference type="InterPro" id="IPR041084">
    <property type="entry name" value="Ncstrn_small"/>
</dbReference>
<dbReference type="GO" id="GO:1990926">
    <property type="term" value="P:short-term synaptic potentiation"/>
    <property type="evidence" value="ECO:0007669"/>
    <property type="project" value="Ensembl"/>
</dbReference>
<dbReference type="GO" id="GO:0042986">
    <property type="term" value="P:positive regulation of amyloid precursor protein biosynthetic process"/>
    <property type="evidence" value="ECO:0007669"/>
    <property type="project" value="Ensembl"/>
</dbReference>
<keyword evidence="11" id="KW-0968">Cytoplasmic vesicle</keyword>
<dbReference type="Pfam" id="PF05450">
    <property type="entry name" value="Nicastrin"/>
    <property type="match status" value="1"/>
</dbReference>
<keyword evidence="10" id="KW-0325">Glycoprotein</keyword>
<dbReference type="GO" id="GO:0042983">
    <property type="term" value="P:amyloid precursor protein biosynthetic process"/>
    <property type="evidence" value="ECO:0007669"/>
    <property type="project" value="Ensembl"/>
</dbReference>
<dbReference type="GO" id="GO:0070765">
    <property type="term" value="C:gamma-secretase complex"/>
    <property type="evidence" value="ECO:0007669"/>
    <property type="project" value="Ensembl"/>
</dbReference>
<dbReference type="GO" id="GO:0002262">
    <property type="term" value="P:myeloid cell homeostasis"/>
    <property type="evidence" value="ECO:0007669"/>
    <property type="project" value="Ensembl"/>
</dbReference>
<dbReference type="GO" id="GO:0022010">
    <property type="term" value="P:central nervous system myelination"/>
    <property type="evidence" value="ECO:0007669"/>
    <property type="project" value="Ensembl"/>
</dbReference>
<feature type="compositionally biased region" description="Basic and acidic residues" evidence="15">
    <location>
        <begin position="815"/>
        <end position="829"/>
    </location>
</feature>
<keyword evidence="6" id="KW-0914">Notch signaling pathway</keyword>
<keyword evidence="4" id="KW-0812">Transmembrane</keyword>
<comment type="function">
    <text evidence="14">Essential subunit of the gamma-secretase complex, an endoprotease complex that catalyzes the intramembrane cleavage of integral membrane proteins such as Notch receptors and APP (amyloid-beta precursor protein). The gamma-secretase complex plays a role in Notch and Wnt signaling cascades and regulation of downstream processes via its role in processing key regulatory proteins, and by regulating cytosolic CTNNB1 levels.</text>
</comment>
<dbReference type="GO" id="GO:0034205">
    <property type="term" value="P:amyloid-beta formation"/>
    <property type="evidence" value="ECO:0007669"/>
    <property type="project" value="Ensembl"/>
</dbReference>
<evidence type="ECO:0000256" key="13">
    <source>
        <dbReference type="ARBA" id="ARBA00046288"/>
    </source>
</evidence>
<dbReference type="AlphaFoldDB" id="H0Z1S0"/>
<keyword evidence="18" id="KW-1185">Reference proteome</keyword>
<dbReference type="GO" id="GO:0030659">
    <property type="term" value="C:cytoplasmic vesicle membrane"/>
    <property type="evidence" value="ECO:0007669"/>
    <property type="project" value="UniProtKB-SubCell"/>
</dbReference>
<dbReference type="GO" id="GO:0051402">
    <property type="term" value="P:neuron apoptotic process"/>
    <property type="evidence" value="ECO:0007669"/>
    <property type="project" value="Ensembl"/>
</dbReference>
<dbReference type="GO" id="GO:0005794">
    <property type="term" value="C:Golgi apparatus"/>
    <property type="evidence" value="ECO:0007669"/>
    <property type="project" value="Ensembl"/>
</dbReference>
<dbReference type="FunFam" id="3.40.630.10:FF:000030">
    <property type="entry name" value="nicastrin"/>
    <property type="match status" value="1"/>
</dbReference>
<dbReference type="GO" id="GO:0042500">
    <property type="term" value="F:aspartic endopeptidase activity, intramembrane cleaving"/>
    <property type="evidence" value="ECO:0007669"/>
    <property type="project" value="Ensembl"/>
</dbReference>
<dbReference type="GO" id="GO:1900271">
    <property type="term" value="P:regulation of long-term synaptic potentiation"/>
    <property type="evidence" value="ECO:0007669"/>
    <property type="project" value="Ensembl"/>
</dbReference>
<accession>H0Z1S0</accession>
<feature type="region of interest" description="Disordered" evidence="15">
    <location>
        <begin position="1"/>
        <end position="24"/>
    </location>
</feature>
<dbReference type="Pfam" id="PF18266">
    <property type="entry name" value="Ncstrn_small"/>
    <property type="match status" value="1"/>
</dbReference>
<evidence type="ECO:0000256" key="2">
    <source>
        <dbReference type="ARBA" id="ARBA00007717"/>
    </source>
</evidence>
<dbReference type="GO" id="GO:0007220">
    <property type="term" value="P:Notch receptor processing"/>
    <property type="evidence" value="ECO:0007669"/>
    <property type="project" value="Ensembl"/>
</dbReference>
<dbReference type="GO" id="GO:0007215">
    <property type="term" value="P:glutamate receptor signaling pathway"/>
    <property type="evidence" value="ECO:0007669"/>
    <property type="project" value="Ensembl"/>
</dbReference>
<evidence type="ECO:0000256" key="1">
    <source>
        <dbReference type="ARBA" id="ARBA00004223"/>
    </source>
</evidence>
<feature type="region of interest" description="Disordered" evidence="15">
    <location>
        <begin position="763"/>
        <end position="879"/>
    </location>
</feature>
<evidence type="ECO:0000256" key="15">
    <source>
        <dbReference type="SAM" id="MobiDB-lite"/>
    </source>
</evidence>
<evidence type="ECO:0000259" key="16">
    <source>
        <dbReference type="Pfam" id="PF18266"/>
    </source>
</evidence>
<feature type="domain" description="Nicastrin small lobe" evidence="16">
    <location>
        <begin position="65"/>
        <end position="239"/>
    </location>
</feature>
<evidence type="ECO:0000256" key="3">
    <source>
        <dbReference type="ARBA" id="ARBA00015303"/>
    </source>
</evidence>
<comment type="similarity">
    <text evidence="2">Belongs to the nicastrin family.</text>
</comment>
<dbReference type="GO" id="GO:0006509">
    <property type="term" value="P:membrane protein ectodomain proteolysis"/>
    <property type="evidence" value="ECO:0007669"/>
    <property type="project" value="Ensembl"/>
</dbReference>
<dbReference type="Proteomes" id="UP000007754">
    <property type="component" value="Chromosome 25"/>
</dbReference>
<keyword evidence="7" id="KW-1133">Transmembrane helix</keyword>
<feature type="compositionally biased region" description="Gly residues" evidence="15">
    <location>
        <begin position="795"/>
        <end position="809"/>
    </location>
</feature>
<organism evidence="17 18">
    <name type="scientific">Taeniopygia guttata</name>
    <name type="common">Zebra finch</name>
    <name type="synonym">Poephila guttata</name>
    <dbReference type="NCBI Taxonomy" id="59729"/>
    <lineage>
        <taxon>Eukaryota</taxon>
        <taxon>Metazoa</taxon>
        <taxon>Chordata</taxon>
        <taxon>Craniata</taxon>
        <taxon>Vertebrata</taxon>
        <taxon>Euteleostomi</taxon>
        <taxon>Archelosauria</taxon>
        <taxon>Archosauria</taxon>
        <taxon>Dinosauria</taxon>
        <taxon>Saurischia</taxon>
        <taxon>Theropoda</taxon>
        <taxon>Coelurosauria</taxon>
        <taxon>Aves</taxon>
        <taxon>Neognathae</taxon>
        <taxon>Neoaves</taxon>
        <taxon>Telluraves</taxon>
        <taxon>Australaves</taxon>
        <taxon>Passeriformes</taxon>
        <taxon>Passeroidea</taxon>
        <taxon>Estrildidae</taxon>
        <taxon>Estrildinae</taxon>
        <taxon>Taeniopygia</taxon>
    </lineage>
</organism>
<keyword evidence="9" id="KW-1015">Disulfide bond</keyword>
<evidence type="ECO:0000256" key="6">
    <source>
        <dbReference type="ARBA" id="ARBA00022976"/>
    </source>
</evidence>
<sequence>MAAGPGRGCPGTGRDSPGTGRDSLGMLRNSLRMLRALLVAALAAAPAGGNSVHRKIYIPLNHTAPCVRLLNATHQIGCQSSLSGDTGVIHVVEREQDLEWALAEGPHPPYMILLDGSLFSREILMRLKGSSRISGLAVAAASPAPAQGFSPGLKCPNDGFGLYSDAYGPQFAHCNGSEWNPDGSGLSYEDFPFPIFLLQDANETQLIKECFRAHNLPPAPGAAPQFPLCALQLLAHMHAAASTVTCMRRSSLQSAFSINPGQCCTGAALGGLQWGCTGAALGLQSTFSINPGQCCTGGCTGGLQWGCISPGQCCMGLHGGLQWGRSSLQSAFSINPEIVCDPLLDYNVWSSLQPINASARLPPEQRLVLAATRVDSHSFFWNVAPGAEAAVGSFVVLLAAAQALQAAPGSQRLPRNVLFVFFQGESFDYIGSSRLAFDMEHDKFPLRLENIGAFLELGQVALRNDSVLWMHTDPISRRNESVESQVQSLLSALRAAGPGAGLSLREPGQSQPLPPSALQRFLRARRGLPGVLLADHRGAFRNRYFQSIYDTAESLGLRYPEGLSPEQRLEFVTDTAQALAQVATLVARALFSLAGGAAGAAESIRADPKTVTRLLYGFLLNSNNSWFQSVIKPDQRGILGPFPQHYVAVSSPTNTTQLLQAVLGNLTGASANLSREQCQEPGKTPGTLPELYEYWWVQGPLDGNSSSRIPGCVRSGVRLSPALSPAFELRRWDSREFSTWTESRWKDVRARLFLVASRELEVTPGGTRGQGWGHGDGDTGMGWRRGQPGDTGTSRGQGHGDQTGTGTGWKQGQPGDRDGTQGWDRDRMETGTARGHGDGTGTARGQGGDRQGDTGTQGSDRDIQGTGTARDTEGTQGWG</sequence>
<evidence type="ECO:0000256" key="11">
    <source>
        <dbReference type="ARBA" id="ARBA00023329"/>
    </source>
</evidence>
<dbReference type="GeneTree" id="ENSGT00390000014633"/>
<dbReference type="Gene3D" id="3.40.630.10">
    <property type="entry name" value="Zn peptidases"/>
    <property type="match status" value="1"/>
</dbReference>
<dbReference type="CDD" id="cd03881">
    <property type="entry name" value="M28_Nicastrin"/>
    <property type="match status" value="1"/>
</dbReference>
<evidence type="ECO:0000256" key="5">
    <source>
        <dbReference type="ARBA" id="ARBA00022729"/>
    </source>
</evidence>
<proteinExistence type="inferred from homology"/>
<dbReference type="GO" id="GO:0030534">
    <property type="term" value="P:adult behavior"/>
    <property type="evidence" value="ECO:0007669"/>
    <property type="project" value="Ensembl"/>
</dbReference>
<dbReference type="GO" id="GO:0042470">
    <property type="term" value="C:melanosome"/>
    <property type="evidence" value="ECO:0007669"/>
    <property type="project" value="UniProtKB-SubCell"/>
</dbReference>
<dbReference type="GO" id="GO:0031293">
    <property type="term" value="P:membrane protein intracellular domain proteolysis"/>
    <property type="evidence" value="ECO:0007669"/>
    <property type="project" value="Ensembl"/>
</dbReference>
<reference evidence="17 18" key="1">
    <citation type="journal article" date="2010" name="Nature">
        <title>The genome of a songbird.</title>
        <authorList>
            <person name="Warren W.C."/>
            <person name="Clayton D.F."/>
            <person name="Ellegren H."/>
            <person name="Arnold A.P."/>
            <person name="Hillier L.W."/>
            <person name="Kunstner A."/>
            <person name="Searle S."/>
            <person name="White S."/>
            <person name="Vilella A.J."/>
            <person name="Fairley S."/>
            <person name="Heger A."/>
            <person name="Kong L."/>
            <person name="Ponting C.P."/>
            <person name="Jarvis E.D."/>
            <person name="Mello C.V."/>
            <person name="Minx P."/>
            <person name="Lovell P."/>
            <person name="Velho T.A."/>
            <person name="Ferris M."/>
            <person name="Balakrishnan C.N."/>
            <person name="Sinha S."/>
            <person name="Blatti C."/>
            <person name="London S.E."/>
            <person name="Li Y."/>
            <person name="Lin Y.C."/>
            <person name="George J."/>
            <person name="Sweedler J."/>
            <person name="Southey B."/>
            <person name="Gunaratne P."/>
            <person name="Watson M."/>
            <person name="Nam K."/>
            <person name="Backstrom N."/>
            <person name="Smeds L."/>
            <person name="Nabholz B."/>
            <person name="Itoh Y."/>
            <person name="Whitney O."/>
            <person name="Pfenning A.R."/>
            <person name="Howard J."/>
            <person name="Volker M."/>
            <person name="Skinner B.M."/>
            <person name="Griffin D.K."/>
            <person name="Ye L."/>
            <person name="McLaren W.M."/>
            <person name="Flicek P."/>
            <person name="Quesada V."/>
            <person name="Velasco G."/>
            <person name="Lopez-Otin C."/>
            <person name="Puente X.S."/>
            <person name="Olender T."/>
            <person name="Lancet D."/>
            <person name="Smit A.F."/>
            <person name="Hubley R."/>
            <person name="Konkel M.K."/>
            <person name="Walker J.A."/>
            <person name="Batzer M.A."/>
            <person name="Gu W."/>
            <person name="Pollock D.D."/>
            <person name="Chen L."/>
            <person name="Cheng Z."/>
            <person name="Eichler E.E."/>
            <person name="Stapley J."/>
            <person name="Slate J."/>
            <person name="Ekblom R."/>
            <person name="Birkhead T."/>
            <person name="Burke T."/>
            <person name="Burt D."/>
            <person name="Scharff C."/>
            <person name="Adam I."/>
            <person name="Richard H."/>
            <person name="Sultan M."/>
            <person name="Soldatov A."/>
            <person name="Lehrach H."/>
            <person name="Edwards S.V."/>
            <person name="Yang S.P."/>
            <person name="Li X."/>
            <person name="Graves T."/>
            <person name="Fulton L."/>
            <person name="Nelson J."/>
            <person name="Chinwalla A."/>
            <person name="Hou S."/>
            <person name="Mardis E.R."/>
            <person name="Wilson R.K."/>
        </authorList>
    </citation>
    <scope>NUCLEOTIDE SEQUENCE [LARGE SCALE GENOMIC DNA]</scope>
</reference>
<dbReference type="InParanoid" id="H0Z1S0"/>
<feature type="compositionally biased region" description="Gly residues" evidence="15">
    <location>
        <begin position="1"/>
        <end position="11"/>
    </location>
</feature>
<evidence type="ECO:0000313" key="18">
    <source>
        <dbReference type="Proteomes" id="UP000007754"/>
    </source>
</evidence>
<reference evidence="17" key="2">
    <citation type="submission" date="2025-08" db="UniProtKB">
        <authorList>
            <consortium name="Ensembl"/>
        </authorList>
    </citation>
    <scope>IDENTIFICATION</scope>
</reference>
<feature type="compositionally biased region" description="Gly residues" evidence="15">
    <location>
        <begin position="838"/>
        <end position="849"/>
    </location>
</feature>
<reference evidence="17" key="3">
    <citation type="submission" date="2025-09" db="UniProtKB">
        <authorList>
            <consortium name="Ensembl"/>
        </authorList>
    </citation>
    <scope>IDENTIFICATION</scope>
</reference>
<dbReference type="GO" id="GO:0070851">
    <property type="term" value="F:growth factor receptor binding"/>
    <property type="evidence" value="ECO:0007669"/>
    <property type="project" value="Ensembl"/>
</dbReference>
<comment type="subcellular location">
    <subcellularLocation>
        <location evidence="12">Cytoplasmic vesicle membrane</location>
        <topology evidence="12">Single-pass membrane protein</topology>
    </subcellularLocation>
    <subcellularLocation>
        <location evidence="13">Endomembrane system</location>
        <topology evidence="13">Single-pass type I membrane protein</topology>
    </subcellularLocation>
    <subcellularLocation>
        <location evidence="1">Melanosome</location>
    </subcellularLocation>
</comment>
<evidence type="ECO:0000256" key="9">
    <source>
        <dbReference type="ARBA" id="ARBA00023157"/>
    </source>
</evidence>
<dbReference type="GO" id="GO:0061133">
    <property type="term" value="F:endopeptidase activator activity"/>
    <property type="evidence" value="ECO:0007669"/>
    <property type="project" value="Ensembl"/>
</dbReference>
<dbReference type="InterPro" id="IPR008710">
    <property type="entry name" value="Nicastrin"/>
</dbReference>
<dbReference type="GO" id="GO:0008021">
    <property type="term" value="C:synaptic vesicle"/>
    <property type="evidence" value="ECO:0007669"/>
    <property type="project" value="Ensembl"/>
</dbReference>
<dbReference type="GO" id="GO:0005783">
    <property type="term" value="C:endoplasmic reticulum"/>
    <property type="evidence" value="ECO:0007669"/>
    <property type="project" value="Ensembl"/>
</dbReference>